<keyword evidence="1" id="KW-1133">Transmembrane helix</keyword>
<name>A0A9D9E3F0_9BACT</name>
<keyword evidence="1" id="KW-0472">Membrane</keyword>
<organism evidence="2 3">
    <name type="scientific">Candidatus Caccoplasma merdipullorum</name>
    <dbReference type="NCBI Taxonomy" id="2840718"/>
    <lineage>
        <taxon>Bacteria</taxon>
        <taxon>Pseudomonadati</taxon>
        <taxon>Bacteroidota</taxon>
        <taxon>Bacteroidia</taxon>
        <taxon>Bacteroidales</taxon>
        <taxon>Bacteroidaceae</taxon>
        <taxon>Bacteroidaceae incertae sedis</taxon>
        <taxon>Candidatus Caccoplasma</taxon>
    </lineage>
</organism>
<feature type="transmembrane region" description="Helical" evidence="1">
    <location>
        <begin position="54"/>
        <end position="77"/>
    </location>
</feature>
<sequence>MNDGNTRYGLVTRAATRLKTLSFRTGAIILFCCIPFYIMSFAQMLLPISATAKAILWASLFGMAKGFQYLGIFILGAEGVRRIRNHIKQKKKRK</sequence>
<feature type="transmembrane region" description="Helical" evidence="1">
    <location>
        <begin position="21"/>
        <end position="42"/>
    </location>
</feature>
<proteinExistence type="predicted"/>
<dbReference type="EMBL" id="JADIMW010000084">
    <property type="protein sequence ID" value="MBO8438887.1"/>
    <property type="molecule type" value="Genomic_DNA"/>
</dbReference>
<gene>
    <name evidence="2" type="ORF">IAC54_08355</name>
</gene>
<comment type="caution">
    <text evidence="2">The sequence shown here is derived from an EMBL/GenBank/DDBJ whole genome shotgun (WGS) entry which is preliminary data.</text>
</comment>
<reference evidence="2" key="1">
    <citation type="submission" date="2020-10" db="EMBL/GenBank/DDBJ databases">
        <authorList>
            <person name="Gilroy R."/>
        </authorList>
    </citation>
    <scope>NUCLEOTIDE SEQUENCE</scope>
    <source>
        <strain evidence="2">G3-4614</strain>
    </source>
</reference>
<keyword evidence="1" id="KW-0812">Transmembrane</keyword>
<dbReference type="Proteomes" id="UP000823636">
    <property type="component" value="Unassembled WGS sequence"/>
</dbReference>
<evidence type="ECO:0000313" key="2">
    <source>
        <dbReference type="EMBL" id="MBO8438887.1"/>
    </source>
</evidence>
<evidence type="ECO:0000313" key="3">
    <source>
        <dbReference type="Proteomes" id="UP000823636"/>
    </source>
</evidence>
<reference evidence="2" key="2">
    <citation type="journal article" date="2021" name="PeerJ">
        <title>Extensive microbial diversity within the chicken gut microbiome revealed by metagenomics and culture.</title>
        <authorList>
            <person name="Gilroy R."/>
            <person name="Ravi A."/>
            <person name="Getino M."/>
            <person name="Pursley I."/>
            <person name="Horton D.L."/>
            <person name="Alikhan N.F."/>
            <person name="Baker D."/>
            <person name="Gharbi K."/>
            <person name="Hall N."/>
            <person name="Watson M."/>
            <person name="Adriaenssens E.M."/>
            <person name="Foster-Nyarko E."/>
            <person name="Jarju S."/>
            <person name="Secka A."/>
            <person name="Antonio M."/>
            <person name="Oren A."/>
            <person name="Chaudhuri R.R."/>
            <person name="La Ragione R."/>
            <person name="Hildebrand F."/>
            <person name="Pallen M.J."/>
        </authorList>
    </citation>
    <scope>NUCLEOTIDE SEQUENCE</scope>
    <source>
        <strain evidence="2">G3-4614</strain>
    </source>
</reference>
<accession>A0A9D9E3F0</accession>
<protein>
    <recommendedName>
        <fullName evidence="4">Phosphoglycolate phosphatase</fullName>
    </recommendedName>
</protein>
<dbReference type="AlphaFoldDB" id="A0A9D9E3F0"/>
<evidence type="ECO:0000256" key="1">
    <source>
        <dbReference type="SAM" id="Phobius"/>
    </source>
</evidence>
<evidence type="ECO:0008006" key="4">
    <source>
        <dbReference type="Google" id="ProtNLM"/>
    </source>
</evidence>